<protein>
    <recommendedName>
        <fullName evidence="1">DUF7674 domain-containing protein</fullName>
    </recommendedName>
</protein>
<accession>A0A6L5Y710</accession>
<dbReference type="EMBL" id="VUMZ01000010">
    <property type="protein sequence ID" value="MST52554.1"/>
    <property type="molecule type" value="Genomic_DNA"/>
</dbReference>
<evidence type="ECO:0000259" key="1">
    <source>
        <dbReference type="Pfam" id="PF24722"/>
    </source>
</evidence>
<dbReference type="RefSeq" id="WP_154574948.1">
    <property type="nucleotide sequence ID" value="NZ_VUMZ01000010.1"/>
</dbReference>
<proteinExistence type="predicted"/>
<keyword evidence="3" id="KW-1185">Reference proteome</keyword>
<sequence>MTFESLISEACSRFPEVQTEFEMQKRAGDIDESLGQHIFFSFVFDKILFRAIDKKKEDIVQSMFIFLEEMETSGDSNIAEVVEFTTLEELCDDYRNVQFEKYLGSETKLALKAIREYMPEQAQL</sequence>
<feature type="domain" description="DUF7674" evidence="1">
    <location>
        <begin position="11"/>
        <end position="113"/>
    </location>
</feature>
<dbReference type="Pfam" id="PF24722">
    <property type="entry name" value="DUF7674"/>
    <property type="match status" value="1"/>
</dbReference>
<reference evidence="2 3" key="1">
    <citation type="submission" date="2019-08" db="EMBL/GenBank/DDBJ databases">
        <title>In-depth cultivation of the pig gut microbiome towards novel bacterial diversity and tailored functional studies.</title>
        <authorList>
            <person name="Wylensek D."/>
            <person name="Hitch T.C.A."/>
            <person name="Clavel T."/>
        </authorList>
    </citation>
    <scope>NUCLEOTIDE SEQUENCE [LARGE SCALE GENOMIC DNA]</scope>
    <source>
        <strain evidence="2 3">WCA-MUC-591-APC-3H</strain>
    </source>
</reference>
<dbReference type="AlphaFoldDB" id="A0A6L5Y710"/>
<dbReference type="Proteomes" id="UP000474676">
    <property type="component" value="Unassembled WGS sequence"/>
</dbReference>
<organism evidence="2 3">
    <name type="scientific">Hornefia butyriciproducens</name>
    <dbReference type="NCBI Taxonomy" id="2652293"/>
    <lineage>
        <taxon>Bacteria</taxon>
        <taxon>Bacillati</taxon>
        <taxon>Bacillota</taxon>
        <taxon>Clostridia</taxon>
        <taxon>Peptostreptococcales</taxon>
        <taxon>Anaerovoracaceae</taxon>
        <taxon>Hornefia</taxon>
    </lineage>
</organism>
<dbReference type="InterPro" id="IPR056091">
    <property type="entry name" value="DUF7674"/>
</dbReference>
<dbReference type="GeneID" id="303115575"/>
<evidence type="ECO:0000313" key="2">
    <source>
        <dbReference type="EMBL" id="MST52554.1"/>
    </source>
</evidence>
<gene>
    <name evidence="2" type="ORF">FYJ64_09595</name>
</gene>
<name>A0A6L5Y710_9FIRM</name>
<comment type="caution">
    <text evidence="2">The sequence shown here is derived from an EMBL/GenBank/DDBJ whole genome shotgun (WGS) entry which is preliminary data.</text>
</comment>
<evidence type="ECO:0000313" key="3">
    <source>
        <dbReference type="Proteomes" id="UP000474676"/>
    </source>
</evidence>